<sequence>MQRLARAPNIAIATLWVDALRNEGIQATMQRYFLGSAAGELPPDQCLPEVWLMDDAQEARARLLLHDLQNVPQRRWVCVCGELIEGGFEQCWSCGAEMPR</sequence>
<protein>
    <submittedName>
        <fullName evidence="2">DUF2007 domain-containing protein</fullName>
    </submittedName>
</protein>
<dbReference type="Pfam" id="PF09413">
    <property type="entry name" value="DUF2007"/>
    <property type="match status" value="1"/>
</dbReference>
<organism evidence="2 3">
    <name type="scientific">Caenimonas koreensis DSM 17982</name>
    <dbReference type="NCBI Taxonomy" id="1121255"/>
    <lineage>
        <taxon>Bacteria</taxon>
        <taxon>Pseudomonadati</taxon>
        <taxon>Pseudomonadota</taxon>
        <taxon>Betaproteobacteria</taxon>
        <taxon>Burkholderiales</taxon>
        <taxon>Comamonadaceae</taxon>
        <taxon>Caenimonas</taxon>
    </lineage>
</organism>
<accession>A0A844AX09</accession>
<dbReference type="Proteomes" id="UP000487350">
    <property type="component" value="Unassembled WGS sequence"/>
</dbReference>
<dbReference type="OrthoDB" id="9814654at2"/>
<dbReference type="EMBL" id="WJBU01000014">
    <property type="protein sequence ID" value="MRD48604.1"/>
    <property type="molecule type" value="Genomic_DNA"/>
</dbReference>
<feature type="domain" description="DUF2007" evidence="1">
    <location>
        <begin position="1"/>
        <end position="68"/>
    </location>
</feature>
<evidence type="ECO:0000313" key="3">
    <source>
        <dbReference type="Proteomes" id="UP000487350"/>
    </source>
</evidence>
<gene>
    <name evidence="2" type="ORF">GHT07_15050</name>
</gene>
<dbReference type="InterPro" id="IPR018551">
    <property type="entry name" value="DUF2007"/>
</dbReference>
<evidence type="ECO:0000313" key="2">
    <source>
        <dbReference type="EMBL" id="MRD48604.1"/>
    </source>
</evidence>
<comment type="caution">
    <text evidence="2">The sequence shown here is derived from an EMBL/GenBank/DDBJ whole genome shotgun (WGS) entry which is preliminary data.</text>
</comment>
<reference evidence="2 3" key="1">
    <citation type="submission" date="2019-11" db="EMBL/GenBank/DDBJ databases">
        <title>Caenimonas koreensis gen. nov., sp. nov., isolated from activated sludge.</title>
        <authorList>
            <person name="Seung H.R."/>
        </authorList>
    </citation>
    <scope>NUCLEOTIDE SEQUENCE [LARGE SCALE GENOMIC DNA]</scope>
    <source>
        <strain evidence="2 3">EMB320</strain>
    </source>
</reference>
<name>A0A844AX09_9BURK</name>
<keyword evidence="3" id="KW-1185">Reference proteome</keyword>
<evidence type="ECO:0000259" key="1">
    <source>
        <dbReference type="Pfam" id="PF09413"/>
    </source>
</evidence>
<dbReference type="RefSeq" id="WP_153585919.1">
    <property type="nucleotide sequence ID" value="NZ_WJBU01000014.1"/>
</dbReference>
<dbReference type="AlphaFoldDB" id="A0A844AX09"/>
<proteinExistence type="predicted"/>